<comment type="similarity">
    <text evidence="1">Belongs to the protein-tyrosine phosphatase family.</text>
</comment>
<dbReference type="OrthoDB" id="1188001at2"/>
<dbReference type="Gene3D" id="3.90.190.10">
    <property type="entry name" value="Protein tyrosine phosphatase superfamily"/>
    <property type="match status" value="1"/>
</dbReference>
<dbReference type="Proteomes" id="UP000198752">
    <property type="component" value="Unassembled WGS sequence"/>
</dbReference>
<dbReference type="AlphaFoldDB" id="A0A1I2S5X7"/>
<dbReference type="RefSeq" id="WP_093672242.1">
    <property type="nucleotide sequence ID" value="NZ_FOOY01000011.1"/>
</dbReference>
<evidence type="ECO:0000313" key="2">
    <source>
        <dbReference type="EMBL" id="SFG48218.1"/>
    </source>
</evidence>
<evidence type="ECO:0000313" key="3">
    <source>
        <dbReference type="Proteomes" id="UP000198752"/>
    </source>
</evidence>
<dbReference type="EMBL" id="FOOY01000011">
    <property type="protein sequence ID" value="SFG48218.1"/>
    <property type="molecule type" value="Genomic_DNA"/>
</dbReference>
<dbReference type="STRING" id="269670.SAMN02982927_01847"/>
<organism evidence="2 3">
    <name type="scientific">Sporolactobacillus nakayamae</name>
    <dbReference type="NCBI Taxonomy" id="269670"/>
    <lineage>
        <taxon>Bacteria</taxon>
        <taxon>Bacillati</taxon>
        <taxon>Bacillota</taxon>
        <taxon>Bacilli</taxon>
        <taxon>Bacillales</taxon>
        <taxon>Sporolactobacillaceae</taxon>
        <taxon>Sporolactobacillus</taxon>
    </lineage>
</organism>
<evidence type="ECO:0000256" key="1">
    <source>
        <dbReference type="ARBA" id="ARBA00009580"/>
    </source>
</evidence>
<dbReference type="InterPro" id="IPR026893">
    <property type="entry name" value="Tyr/Ser_Pase_IphP-type"/>
</dbReference>
<dbReference type="SUPFAM" id="SSF52799">
    <property type="entry name" value="(Phosphotyrosine protein) phosphatases II"/>
    <property type="match status" value="1"/>
</dbReference>
<protein>
    <submittedName>
        <fullName evidence="2">Protein-tyrosine phosphatase</fullName>
    </submittedName>
</protein>
<sequence length="258" mass="29715">MESDALMERVLPLEGVYNFRDMGGIKTKDGRKVKKGLLFRSAELTGMTNEDKKNLKPLNLKLIYDYRDKAEAIVKPDPQIGNERHERIAVNGEDKSTAKDEWDPATFYKTFTRDKFAQVYREMPIQNGSYKRLMHLFKKPEENLPVLHHCAGGRDRTGVGAMLLLRTLGVTFETIMEDYLLSNKTLVAYHQETFAEAAQYVSGAQLKNFEEGFLLHEQYLDASISSIFGNYGKFGKYLEREFGVTRSDRERIKDFCLE</sequence>
<dbReference type="PANTHER" id="PTHR31126">
    <property type="entry name" value="TYROSINE-PROTEIN PHOSPHATASE"/>
    <property type="match status" value="1"/>
</dbReference>
<keyword evidence="3" id="KW-1185">Reference proteome</keyword>
<accession>A0A1I2S5X7</accession>
<proteinExistence type="inferred from homology"/>
<dbReference type="PANTHER" id="PTHR31126:SF1">
    <property type="entry name" value="TYROSINE SPECIFIC PROTEIN PHOSPHATASES DOMAIN-CONTAINING PROTEIN"/>
    <property type="match status" value="1"/>
</dbReference>
<dbReference type="GO" id="GO:0004721">
    <property type="term" value="F:phosphoprotein phosphatase activity"/>
    <property type="evidence" value="ECO:0007669"/>
    <property type="project" value="InterPro"/>
</dbReference>
<reference evidence="3" key="1">
    <citation type="submission" date="2016-10" db="EMBL/GenBank/DDBJ databases">
        <authorList>
            <person name="Varghese N."/>
            <person name="Submissions S."/>
        </authorList>
    </citation>
    <scope>NUCLEOTIDE SEQUENCE [LARGE SCALE GENOMIC DNA]</scope>
    <source>
        <strain evidence="3">ATCC 700379</strain>
    </source>
</reference>
<dbReference type="Pfam" id="PF13350">
    <property type="entry name" value="Y_phosphatase3"/>
    <property type="match status" value="1"/>
</dbReference>
<gene>
    <name evidence="2" type="ORF">SAMN02982927_01847</name>
</gene>
<dbReference type="InterPro" id="IPR029021">
    <property type="entry name" value="Prot-tyrosine_phosphatase-like"/>
</dbReference>
<name>A0A1I2S5X7_9BACL</name>